<protein>
    <submittedName>
        <fullName evidence="5">RING finger domain protein, putative</fullName>
    </submittedName>
</protein>
<dbReference type="Proteomes" id="UP000001745">
    <property type="component" value="Unassembled WGS sequence"/>
</dbReference>
<dbReference type="GO" id="GO:0033768">
    <property type="term" value="C:SUMO-targeted ubiquitin ligase complex"/>
    <property type="evidence" value="ECO:0007669"/>
    <property type="project" value="TreeGrafter"/>
</dbReference>
<feature type="region of interest" description="Disordered" evidence="4">
    <location>
        <begin position="245"/>
        <end position="266"/>
    </location>
</feature>
<evidence type="ECO:0000256" key="4">
    <source>
        <dbReference type="SAM" id="MobiDB-lite"/>
    </source>
</evidence>
<dbReference type="AlphaFoldDB" id="B8LYG0"/>
<dbReference type="RefSeq" id="XP_002340276.1">
    <property type="nucleotide sequence ID" value="XM_002340235.1"/>
</dbReference>
<dbReference type="STRING" id="441959.B8LYG0"/>
<dbReference type="EMBL" id="EQ962652">
    <property type="protein sequence ID" value="EED22889.1"/>
    <property type="molecule type" value="Genomic_DNA"/>
</dbReference>
<dbReference type="PROSITE" id="PS00518">
    <property type="entry name" value="ZF_RING_1"/>
    <property type="match status" value="1"/>
</dbReference>
<dbReference type="GO" id="GO:0008270">
    <property type="term" value="F:zinc ion binding"/>
    <property type="evidence" value="ECO:0007669"/>
    <property type="project" value="UniProtKB-KW"/>
</dbReference>
<evidence type="ECO:0000256" key="3">
    <source>
        <dbReference type="ARBA" id="ARBA00022833"/>
    </source>
</evidence>
<dbReference type="eggNOG" id="ENOG502SDJU">
    <property type="taxonomic scope" value="Eukaryota"/>
</dbReference>
<reference evidence="6" key="1">
    <citation type="journal article" date="2015" name="Genome Announc.">
        <title>Genome sequence of the AIDS-associated pathogen Penicillium marneffei (ATCC18224) and its near taxonomic relative Talaromyces stipitatus (ATCC10500).</title>
        <authorList>
            <person name="Nierman W.C."/>
            <person name="Fedorova-Abrams N.D."/>
            <person name="Andrianopoulos A."/>
        </authorList>
    </citation>
    <scope>NUCLEOTIDE SEQUENCE [LARGE SCALE GENOMIC DNA]</scope>
    <source>
        <strain evidence="6">ATCC 10500 / CBS 375.48 / QM 6759 / NRRL 1006</strain>
    </source>
</reference>
<feature type="compositionally biased region" description="Polar residues" evidence="4">
    <location>
        <begin position="22"/>
        <end position="31"/>
    </location>
</feature>
<proteinExistence type="predicted"/>
<dbReference type="PANTHER" id="PTHR28042:SF1">
    <property type="entry name" value="E3 UBIQUITIN-PROTEIN LIGASE COMPLEX SLX5-SLX8 SUBUNIT SLX5"/>
    <property type="match status" value="1"/>
</dbReference>
<dbReference type="GeneID" id="8100236"/>
<evidence type="ECO:0000256" key="2">
    <source>
        <dbReference type="ARBA" id="ARBA00022771"/>
    </source>
</evidence>
<organism evidence="5 6">
    <name type="scientific">Talaromyces stipitatus (strain ATCC 10500 / CBS 375.48 / QM 6759 / NRRL 1006)</name>
    <name type="common">Penicillium stipitatum</name>
    <dbReference type="NCBI Taxonomy" id="441959"/>
    <lineage>
        <taxon>Eukaryota</taxon>
        <taxon>Fungi</taxon>
        <taxon>Dikarya</taxon>
        <taxon>Ascomycota</taxon>
        <taxon>Pezizomycotina</taxon>
        <taxon>Eurotiomycetes</taxon>
        <taxon>Eurotiomycetidae</taxon>
        <taxon>Eurotiales</taxon>
        <taxon>Trichocomaceae</taxon>
        <taxon>Talaromyces</taxon>
        <taxon>Talaromyces sect. Talaromyces</taxon>
    </lineage>
</organism>
<accession>B8LYG0</accession>
<evidence type="ECO:0000256" key="1">
    <source>
        <dbReference type="ARBA" id="ARBA00022723"/>
    </source>
</evidence>
<feature type="region of interest" description="Disordered" evidence="4">
    <location>
        <begin position="1"/>
        <end position="122"/>
    </location>
</feature>
<keyword evidence="6" id="KW-1185">Reference proteome</keyword>
<evidence type="ECO:0000313" key="5">
    <source>
        <dbReference type="EMBL" id="EED22889.1"/>
    </source>
</evidence>
<dbReference type="InterPro" id="IPR017907">
    <property type="entry name" value="Znf_RING_CS"/>
</dbReference>
<keyword evidence="3" id="KW-0862">Zinc</keyword>
<dbReference type="PANTHER" id="PTHR28042">
    <property type="entry name" value="E3 UBIQUITIN-PROTEIN LIGASE COMPLEX SLX5-SLX8 SUBUNIT SLX5"/>
    <property type="match status" value="1"/>
</dbReference>
<keyword evidence="1" id="KW-0479">Metal-binding</keyword>
<sequence length="354" mass="39873">MNNDNHQVELATRSRKRPHTEMSYSDYQSRSHWAHRDQSSSSPSSSHHHGHPLSLPIPQSRYQGHGFDFRRPIMSTSTPSRMEEVVDLTNEPDSPPVQLTRRLPSRSHSSNGSRPHRPPRFGRNIMADVVDLEEDEDEDQVESTEVINLDPPSSPEVQFVRATARPPAFTAPSHLLDVINFHAQQGFLSTQEAFRQEIALQTRRMGRYRSSRPNMDEIFHTGDTNPNIDLPIDLDYQAPGFTIHEPPRTPPPSYKPPSPPPKGFTRTVGEDDVVVCPNCDRELGLGDGPRQQIWVAKPCGHVYCGECAINRAMSKKRAITSSPALRTTKPFAKCKVAGCEKQVSQPKSMFQIYL</sequence>
<feature type="compositionally biased region" description="Pro residues" evidence="4">
    <location>
        <begin position="248"/>
        <end position="262"/>
    </location>
</feature>
<name>B8LYG0_TALSN</name>
<dbReference type="PhylomeDB" id="B8LYG0"/>
<dbReference type="VEuPathDB" id="FungiDB:TSTA_063680"/>
<evidence type="ECO:0000313" key="6">
    <source>
        <dbReference type="Proteomes" id="UP000001745"/>
    </source>
</evidence>
<dbReference type="GO" id="GO:0004842">
    <property type="term" value="F:ubiquitin-protein transferase activity"/>
    <property type="evidence" value="ECO:0007669"/>
    <property type="project" value="TreeGrafter"/>
</dbReference>
<keyword evidence="2" id="KW-0863">Zinc-finger</keyword>
<dbReference type="InterPro" id="IPR038886">
    <property type="entry name" value="E3_SLX5/Rfp1"/>
</dbReference>
<dbReference type="InParanoid" id="B8LYG0"/>
<gene>
    <name evidence="5" type="ORF">TSTA_063680</name>
</gene>
<dbReference type="OrthoDB" id="2398441at2759"/>